<dbReference type="Proteomes" id="UP000675968">
    <property type="component" value="Unassembled WGS sequence"/>
</dbReference>
<accession>A0A8T4L6T6</accession>
<dbReference type="GO" id="GO:0042256">
    <property type="term" value="P:cytosolic ribosome assembly"/>
    <property type="evidence" value="ECO:0007669"/>
    <property type="project" value="InterPro"/>
</dbReference>
<evidence type="ECO:0000313" key="3">
    <source>
        <dbReference type="EMBL" id="MBS3061259.1"/>
    </source>
</evidence>
<dbReference type="NCBIfam" id="TIGR00323">
    <property type="entry name" value="eIF-6"/>
    <property type="match status" value="1"/>
</dbReference>
<dbReference type="GO" id="GO:0043022">
    <property type="term" value="F:ribosome binding"/>
    <property type="evidence" value="ECO:0007669"/>
    <property type="project" value="InterPro"/>
</dbReference>
<dbReference type="PANTHER" id="PTHR10784">
    <property type="entry name" value="TRANSLATION INITIATION FACTOR 6"/>
    <property type="match status" value="1"/>
</dbReference>
<keyword evidence="2" id="KW-0648">Protein biosynthesis</keyword>
<reference evidence="3" key="2">
    <citation type="submission" date="2021-05" db="EMBL/GenBank/DDBJ databases">
        <title>Protein family content uncovers lineage relationships and bacterial pathway maintenance mechanisms in DPANN archaea.</title>
        <authorList>
            <person name="Castelle C.J."/>
            <person name="Meheust R."/>
            <person name="Jaffe A.L."/>
            <person name="Seitz K."/>
            <person name="Gong X."/>
            <person name="Baker B.J."/>
            <person name="Banfield J.F."/>
        </authorList>
    </citation>
    <scope>NUCLEOTIDE SEQUENCE</scope>
    <source>
        <strain evidence="3">RIFCSPLOWO2_01_FULL_AR10_48_17</strain>
    </source>
</reference>
<reference evidence="3" key="1">
    <citation type="submission" date="2021-03" db="EMBL/GenBank/DDBJ databases">
        <authorList>
            <person name="Jaffe A."/>
        </authorList>
    </citation>
    <scope>NUCLEOTIDE SEQUENCE</scope>
    <source>
        <strain evidence="3">RIFCSPLOWO2_01_FULL_AR10_48_17</strain>
    </source>
</reference>
<proteinExistence type="predicted"/>
<dbReference type="EMBL" id="JAGVWC010000008">
    <property type="protein sequence ID" value="MBS3061259.1"/>
    <property type="molecule type" value="Genomic_DNA"/>
</dbReference>
<evidence type="ECO:0000256" key="1">
    <source>
        <dbReference type="ARBA" id="ARBA00022540"/>
    </source>
</evidence>
<organism evidence="3 4">
    <name type="scientific">Candidatus Iainarchaeum sp</name>
    <dbReference type="NCBI Taxonomy" id="3101447"/>
    <lineage>
        <taxon>Archaea</taxon>
        <taxon>Candidatus Iainarchaeota</taxon>
        <taxon>Candidatus Iainarchaeia</taxon>
        <taxon>Candidatus Iainarchaeales</taxon>
        <taxon>Candidatus Iainarchaeaceae</taxon>
        <taxon>Candidatus Iainarchaeum</taxon>
    </lineage>
</organism>
<gene>
    <name evidence="3" type="ORF">J4215_01610</name>
</gene>
<dbReference type="Gene3D" id="3.75.10.10">
    <property type="entry name" value="L-arginine/glycine Amidinotransferase, Chain A"/>
    <property type="match status" value="1"/>
</dbReference>
<sequence length="218" mass="23480">MRVQKLSIRGSPFVGVFLKATDKFCLVPDGLIPKDKKTIQNILGVEPIETRIANASIIGVLCIANQNRVCLPSMVEQKEIDALEKTGIKTSVIPTVEAIGNMVSINDHIGLCGNALREETRKTLERELNIPIERVTIAGSDLAGSASILTNKGFVCHPKTRPDEYKILEEKTGLKGNPSSANYGDLFVGNSVTANSFGALVGEHTTGYEMIAIDEALS</sequence>
<dbReference type="AlphaFoldDB" id="A0A8T4L6T6"/>
<dbReference type="SUPFAM" id="SSF55909">
    <property type="entry name" value="Pentein"/>
    <property type="match status" value="1"/>
</dbReference>
<name>A0A8T4L6T6_9ARCH</name>
<keyword evidence="1 3" id="KW-0396">Initiation factor</keyword>
<comment type="caution">
    <text evidence="3">The sequence shown here is derived from an EMBL/GenBank/DDBJ whole genome shotgun (WGS) entry which is preliminary data.</text>
</comment>
<dbReference type="InterPro" id="IPR002769">
    <property type="entry name" value="eIF6"/>
</dbReference>
<dbReference type="SMART" id="SM00654">
    <property type="entry name" value="eIF6"/>
    <property type="match status" value="1"/>
</dbReference>
<dbReference type="GO" id="GO:0003743">
    <property type="term" value="F:translation initiation factor activity"/>
    <property type="evidence" value="ECO:0007669"/>
    <property type="project" value="UniProtKB-KW"/>
</dbReference>
<evidence type="ECO:0000313" key="4">
    <source>
        <dbReference type="Proteomes" id="UP000675968"/>
    </source>
</evidence>
<evidence type="ECO:0000256" key="2">
    <source>
        <dbReference type="ARBA" id="ARBA00022917"/>
    </source>
</evidence>
<protein>
    <submittedName>
        <fullName evidence="3">Translation initiation factor IF-6</fullName>
    </submittedName>
</protein>
<dbReference type="Pfam" id="PF01912">
    <property type="entry name" value="eIF-6"/>
    <property type="match status" value="1"/>
</dbReference>